<keyword evidence="3" id="KW-0732">Signal</keyword>
<dbReference type="Pfam" id="PF13407">
    <property type="entry name" value="Peripla_BP_4"/>
    <property type="match status" value="1"/>
</dbReference>
<reference evidence="5" key="1">
    <citation type="submission" date="2021-04" db="EMBL/GenBank/DDBJ databases">
        <authorList>
            <person name="Pira H."/>
            <person name="Risdian C."/>
            <person name="Wink J."/>
        </authorList>
    </citation>
    <scope>NUCLEOTIDE SEQUENCE</scope>
    <source>
        <strain evidence="5">WHY3</strain>
    </source>
</reference>
<organism evidence="5 6">
    <name type="scientific">Winogradskyella luteola</name>
    <dbReference type="NCBI Taxonomy" id="2828330"/>
    <lineage>
        <taxon>Bacteria</taxon>
        <taxon>Pseudomonadati</taxon>
        <taxon>Bacteroidota</taxon>
        <taxon>Flavobacteriia</taxon>
        <taxon>Flavobacteriales</taxon>
        <taxon>Flavobacteriaceae</taxon>
        <taxon>Winogradskyella</taxon>
    </lineage>
</organism>
<evidence type="ECO:0000313" key="5">
    <source>
        <dbReference type="EMBL" id="MBV7270698.1"/>
    </source>
</evidence>
<protein>
    <submittedName>
        <fullName evidence="5">Sugar ABC transporter substrate-binding protein</fullName>
    </submittedName>
</protein>
<dbReference type="AlphaFoldDB" id="A0A9X1JS91"/>
<proteinExistence type="inferred from homology"/>
<evidence type="ECO:0000259" key="4">
    <source>
        <dbReference type="Pfam" id="PF13407"/>
    </source>
</evidence>
<dbReference type="PANTHER" id="PTHR46847:SF1">
    <property type="entry name" value="D-ALLOSE-BINDING PERIPLASMIC PROTEIN-RELATED"/>
    <property type="match status" value="1"/>
</dbReference>
<evidence type="ECO:0000313" key="6">
    <source>
        <dbReference type="Proteomes" id="UP001138894"/>
    </source>
</evidence>
<dbReference type="RefSeq" id="WP_218547960.1">
    <property type="nucleotide sequence ID" value="NZ_JAGSPD010000023.1"/>
</dbReference>
<keyword evidence="6" id="KW-1185">Reference proteome</keyword>
<feature type="domain" description="Periplasmic binding protein" evidence="4">
    <location>
        <begin position="27"/>
        <end position="267"/>
    </location>
</feature>
<sequence>MPRDTYIPSFLDNEKPIVYISSAISLNSTSSFDYFVTIITELSRTFSEQGFNKELIIKVPKNNMSSPQLELFDEVIKNYEKYNAIIIAPTSSKYFSKHLKSNYSNKINDIFKVCPIFTIDKYIKSKINNISIPYVTSDWELGGSLAANKAYQYLVNRDNKKILIVQGKEGSIPRINGFKKFFDLRSSFPTPRITDKINFSREGAYEYLMDKYGKELDSFELFFCCNDEMALGAREALLELGISKEKKIIGFDGTLELKWHLNKKLQSQEHLFKTVDVRIQDQVKWLINSLKLYEPSNHSHSNLSQKIKPKIV</sequence>
<gene>
    <name evidence="5" type="ORF">KCG49_16030</name>
</gene>
<evidence type="ECO:0000256" key="3">
    <source>
        <dbReference type="ARBA" id="ARBA00022729"/>
    </source>
</evidence>
<dbReference type="InterPro" id="IPR025997">
    <property type="entry name" value="SBP_2_dom"/>
</dbReference>
<evidence type="ECO:0000256" key="2">
    <source>
        <dbReference type="ARBA" id="ARBA00007639"/>
    </source>
</evidence>
<name>A0A9X1JS91_9FLAO</name>
<dbReference type="CDD" id="cd01536">
    <property type="entry name" value="PBP1_ABC_sugar_binding-like"/>
    <property type="match status" value="1"/>
</dbReference>
<dbReference type="PANTHER" id="PTHR46847">
    <property type="entry name" value="D-ALLOSE-BINDING PERIPLASMIC PROTEIN-RELATED"/>
    <property type="match status" value="1"/>
</dbReference>
<accession>A0A9X1JS91</accession>
<comment type="similarity">
    <text evidence="2">Belongs to the bacterial solute-binding protein 2 family.</text>
</comment>
<evidence type="ECO:0000256" key="1">
    <source>
        <dbReference type="ARBA" id="ARBA00004196"/>
    </source>
</evidence>
<dbReference type="GO" id="GO:0030313">
    <property type="term" value="C:cell envelope"/>
    <property type="evidence" value="ECO:0007669"/>
    <property type="project" value="UniProtKB-SubCell"/>
</dbReference>
<comment type="caution">
    <text evidence="5">The sequence shown here is derived from an EMBL/GenBank/DDBJ whole genome shotgun (WGS) entry which is preliminary data.</text>
</comment>
<comment type="subcellular location">
    <subcellularLocation>
        <location evidence="1">Cell envelope</location>
    </subcellularLocation>
</comment>
<dbReference type="EMBL" id="JAGSPD010000023">
    <property type="protein sequence ID" value="MBV7270698.1"/>
    <property type="molecule type" value="Genomic_DNA"/>
</dbReference>
<dbReference type="Proteomes" id="UP001138894">
    <property type="component" value="Unassembled WGS sequence"/>
</dbReference>